<organism evidence="2 3">
    <name type="scientific">Ajellomyces capsulatus</name>
    <name type="common">Darling's disease fungus</name>
    <name type="synonym">Histoplasma capsulatum</name>
    <dbReference type="NCBI Taxonomy" id="5037"/>
    <lineage>
        <taxon>Eukaryota</taxon>
        <taxon>Fungi</taxon>
        <taxon>Dikarya</taxon>
        <taxon>Ascomycota</taxon>
        <taxon>Pezizomycotina</taxon>
        <taxon>Eurotiomycetes</taxon>
        <taxon>Eurotiomycetidae</taxon>
        <taxon>Onygenales</taxon>
        <taxon>Ajellomycetaceae</taxon>
        <taxon>Histoplasma</taxon>
    </lineage>
</organism>
<evidence type="ECO:0000313" key="3">
    <source>
        <dbReference type="Proteomes" id="UP000663671"/>
    </source>
</evidence>
<proteinExistence type="predicted"/>
<feature type="compositionally biased region" description="Low complexity" evidence="1">
    <location>
        <begin position="148"/>
        <end position="171"/>
    </location>
</feature>
<dbReference type="EMBL" id="CP069114">
    <property type="protein sequence ID" value="QSS63956.1"/>
    <property type="molecule type" value="Genomic_DNA"/>
</dbReference>
<feature type="compositionally biased region" description="Basic residues" evidence="1">
    <location>
        <begin position="172"/>
        <end position="183"/>
    </location>
</feature>
<evidence type="ECO:0000313" key="2">
    <source>
        <dbReference type="EMBL" id="QSS63956.1"/>
    </source>
</evidence>
<evidence type="ECO:0000256" key="1">
    <source>
        <dbReference type="SAM" id="MobiDB-lite"/>
    </source>
</evidence>
<sequence>MGTFTCEPSDDSPIHSMREDSITSPFLYIPSCPQHDGKLHPVVDVFVAPQYTGDPDATQTTFRISSDDKGYYPALEATDVTMHQSRSPAISELGALTPGTTFSATSDETGLGESQFLIKSSTDSSAGSNASYLSRKRIHRESKESASKSRTSSCSTSRRYSSSQDITSRSSSRSRRKSPKHQIQKAGTYAQIHSPTLRKGDSALFHRKEYLVSLHRNSCRIFETGTSRPDQETGGGFHDSQHAQQMPKTLERSYTPPTRTSTFANRVVSLESNKPSFTASPSLAPLLTSTTALSSPNPPSISDGHNTPETQRHRPWDPVVIRRNSSTASDDDLQQDESRVYRPIPATVIDWTSPSTRRREYAEIDRSTRGVRGMWRKIGPSWCQPGGNRMMTFFEEGKGGKGMYEGSVRRFRMDVPTRDSNNNDGDGDGGGGGGGDETNDGHINGGPGGNGDDEKGRSRRSSFKVKWKWIESSISPPESVRGGGGGGGKDVKERVNIIHGKWRCLSIVRKAA</sequence>
<gene>
    <name evidence="2" type="ORF">I7I51_01017</name>
</gene>
<feature type="region of interest" description="Disordered" evidence="1">
    <location>
        <begin position="414"/>
        <end position="492"/>
    </location>
</feature>
<dbReference type="VEuPathDB" id="FungiDB:I7I51_01017"/>
<feature type="region of interest" description="Disordered" evidence="1">
    <location>
        <begin position="288"/>
        <end position="319"/>
    </location>
</feature>
<accession>A0A8A1MBT2</accession>
<dbReference type="OrthoDB" id="5366332at2759"/>
<reference evidence="2" key="1">
    <citation type="submission" date="2021-01" db="EMBL/GenBank/DDBJ databases">
        <title>Chromosome-level genome assembly of a human fungal pathogen reveals clustering of transcriptionally co-regulated genes.</title>
        <authorList>
            <person name="Voorhies M."/>
            <person name="Cohen S."/>
            <person name="Shea T.P."/>
            <person name="Petrus S."/>
            <person name="Munoz J.F."/>
            <person name="Poplawski S."/>
            <person name="Goldman W.E."/>
            <person name="Michael T."/>
            <person name="Cuomo C.A."/>
            <person name="Sil A."/>
            <person name="Beyhan S."/>
        </authorList>
    </citation>
    <scope>NUCLEOTIDE SEQUENCE</scope>
    <source>
        <strain evidence="2">WU24</strain>
    </source>
</reference>
<dbReference type="AlphaFoldDB" id="A0A8A1MBT2"/>
<dbReference type="Proteomes" id="UP000663671">
    <property type="component" value="Chromosome 1"/>
</dbReference>
<feature type="compositionally biased region" description="Low complexity" evidence="1">
    <location>
        <begin position="121"/>
        <end position="131"/>
    </location>
</feature>
<feature type="region of interest" description="Disordered" evidence="1">
    <location>
        <begin position="224"/>
        <end position="260"/>
    </location>
</feature>
<feature type="region of interest" description="Disordered" evidence="1">
    <location>
        <begin position="121"/>
        <end position="195"/>
    </location>
</feature>
<name>A0A8A1MBT2_AJECA</name>
<feature type="compositionally biased region" description="Basic residues" evidence="1">
    <location>
        <begin position="457"/>
        <end position="467"/>
    </location>
</feature>
<protein>
    <submittedName>
        <fullName evidence="2">Uncharacterized protein</fullName>
    </submittedName>
</protein>